<keyword evidence="6" id="KW-0443">Lipid metabolism</keyword>
<keyword evidence="3 9" id="KW-0444">Lipid biosynthesis</keyword>
<dbReference type="PANTHER" id="PTHR43159:SF2">
    <property type="entry name" value="ENOYL-[ACYL-CARRIER-PROTEIN] REDUCTASE [NADH], CHLOROPLASTIC"/>
    <property type="match status" value="1"/>
</dbReference>
<dbReference type="Proteomes" id="UP000011820">
    <property type="component" value="Chromosome"/>
</dbReference>
<evidence type="ECO:0000256" key="9">
    <source>
        <dbReference type="PIRNR" id="PIRNR000094"/>
    </source>
</evidence>
<keyword evidence="7 9" id="KW-0275">Fatty acid biosynthesis</keyword>
<keyword evidence="4" id="KW-0276">Fatty acid metabolism</keyword>
<evidence type="ECO:0000256" key="4">
    <source>
        <dbReference type="ARBA" id="ARBA00022832"/>
    </source>
</evidence>
<dbReference type="InterPro" id="IPR014358">
    <property type="entry name" value="Enoyl-ACP_Rdtase_NADH"/>
</dbReference>
<evidence type="ECO:0000313" key="11">
    <source>
        <dbReference type="Proteomes" id="UP000011820"/>
    </source>
</evidence>
<keyword evidence="11" id="KW-1185">Reference proteome</keyword>
<evidence type="ECO:0000256" key="2">
    <source>
        <dbReference type="ARBA" id="ARBA00009233"/>
    </source>
</evidence>
<dbReference type="EMBL" id="CP004005">
    <property type="protein sequence ID" value="AGH16699.1"/>
    <property type="molecule type" value="Genomic_DNA"/>
</dbReference>
<dbReference type="InterPro" id="IPR002347">
    <property type="entry name" value="SDR_fam"/>
</dbReference>
<dbReference type="Pfam" id="PF13561">
    <property type="entry name" value="adh_short_C2"/>
    <property type="match status" value="1"/>
</dbReference>
<dbReference type="InterPro" id="IPR036291">
    <property type="entry name" value="NAD(P)-bd_dom_sf"/>
</dbReference>
<name>A0ABM5NES6_LIBAS</name>
<gene>
    <name evidence="10" type="ORF">WSI_01645</name>
</gene>
<evidence type="ECO:0000256" key="6">
    <source>
        <dbReference type="ARBA" id="ARBA00023098"/>
    </source>
</evidence>
<dbReference type="GeneID" id="93076701"/>
<comment type="pathway">
    <text evidence="1">Lipid metabolism; fatty acid biosynthesis.</text>
</comment>
<evidence type="ECO:0000313" key="10">
    <source>
        <dbReference type="EMBL" id="AGH16699.1"/>
    </source>
</evidence>
<evidence type="ECO:0000256" key="1">
    <source>
        <dbReference type="ARBA" id="ARBA00005194"/>
    </source>
</evidence>
<dbReference type="PIRSF" id="PIRSF000094">
    <property type="entry name" value="Enoyl-ACP_rdct"/>
    <property type="match status" value="1"/>
</dbReference>
<organism evidence="10 11">
    <name type="scientific">Candidatus Liberibacter asiaticus str. gxpsy</name>
    <dbReference type="NCBI Taxonomy" id="1174529"/>
    <lineage>
        <taxon>Bacteria</taxon>
        <taxon>Pseudomonadati</taxon>
        <taxon>Pseudomonadota</taxon>
        <taxon>Alphaproteobacteria</taxon>
        <taxon>Hyphomicrobiales</taxon>
        <taxon>Rhizobiaceae</taxon>
        <taxon>Liberibacter</taxon>
    </lineage>
</organism>
<reference evidence="10 11" key="1">
    <citation type="journal article" date="2013" name="Genome Announc.">
        <title>Complete Genome Sequence of a Chinese Strain of 'Candidatus Liberibacter asiaticus'.</title>
        <authorList>
            <person name="Lin H."/>
            <person name="Han C.S."/>
            <person name="Liu B."/>
            <person name="Lou B."/>
            <person name="Bai X."/>
            <person name="Deng C."/>
            <person name="Civerolo E.L."/>
            <person name="Gupta G."/>
        </authorList>
    </citation>
    <scope>NUCLEOTIDE SEQUENCE [LARGE SCALE GENOMIC DNA]</scope>
    <source>
        <strain evidence="11">gxpsy</strain>
    </source>
</reference>
<sequence>MINILKGKRGLIMGVANDHSIAWGIAKVLHSAGAQLAFSYQGESIGKRLKPLALTVDSDFMIPCNVEDPSSMDLLFERIKERWETLDFVVHSIAFSDKNELRGPYYNTSRDNFIQTMLVSCFSFTEIVRRAAQLMPHGGAMITLTYGGSMRVVPNYNAMAPAKSALESSTKYLACDYGGMNIRINAISAGPVRTLAGASISNGRDIAAWSKENSPLKRTVSLEDIGNSALYLLSYLSNGVTGEIHYVDCGYNIVAMPSYNKNKVIEN</sequence>
<proteinExistence type="inferred from homology"/>
<keyword evidence="9" id="KW-0520">NAD</keyword>
<dbReference type="PANTHER" id="PTHR43159">
    <property type="entry name" value="ENOYL-[ACYL-CARRIER-PROTEIN] REDUCTASE"/>
    <property type="match status" value="1"/>
</dbReference>
<dbReference type="EC" id="1.3.1.9" evidence="9"/>
<evidence type="ECO:0000256" key="5">
    <source>
        <dbReference type="ARBA" id="ARBA00023002"/>
    </source>
</evidence>
<dbReference type="CDD" id="cd05372">
    <property type="entry name" value="ENR_SDR"/>
    <property type="match status" value="1"/>
</dbReference>
<comment type="similarity">
    <text evidence="2 9">Belongs to the short-chain dehydrogenases/reductases (SDR) family. FabI subfamily.</text>
</comment>
<dbReference type="SUPFAM" id="SSF51735">
    <property type="entry name" value="NAD(P)-binding Rossmann-fold domains"/>
    <property type="match status" value="1"/>
</dbReference>
<dbReference type="Gene3D" id="3.40.50.720">
    <property type="entry name" value="NAD(P)-binding Rossmann-like Domain"/>
    <property type="match status" value="1"/>
</dbReference>
<keyword evidence="5 9" id="KW-0560">Oxidoreductase</keyword>
<accession>A0ABM5NES6</accession>
<dbReference type="Gene3D" id="1.10.8.400">
    <property type="entry name" value="Enoyl acyl carrier protein reductase"/>
    <property type="match status" value="1"/>
</dbReference>
<evidence type="ECO:0000256" key="3">
    <source>
        <dbReference type="ARBA" id="ARBA00022516"/>
    </source>
</evidence>
<dbReference type="RefSeq" id="WP_012778681.1">
    <property type="nucleotide sequence ID" value="NC_020549.1"/>
</dbReference>
<protein>
    <recommendedName>
        <fullName evidence="9">Enoyl-[acyl-carrier-protein] reductase [NADH]</fullName>
        <ecNumber evidence="9">1.3.1.9</ecNumber>
    </recommendedName>
</protein>
<comment type="catalytic activity">
    <reaction evidence="8 9">
        <text>a 2,3-saturated acyl-[ACP] + NAD(+) = a (2E)-enoyl-[ACP] + NADH + H(+)</text>
        <dbReference type="Rhea" id="RHEA:10240"/>
        <dbReference type="Rhea" id="RHEA-COMP:9925"/>
        <dbReference type="Rhea" id="RHEA-COMP:9926"/>
        <dbReference type="ChEBI" id="CHEBI:15378"/>
        <dbReference type="ChEBI" id="CHEBI:57540"/>
        <dbReference type="ChEBI" id="CHEBI:57945"/>
        <dbReference type="ChEBI" id="CHEBI:78784"/>
        <dbReference type="ChEBI" id="CHEBI:78785"/>
        <dbReference type="EC" id="1.3.1.9"/>
    </reaction>
</comment>
<evidence type="ECO:0000256" key="8">
    <source>
        <dbReference type="ARBA" id="ARBA00048572"/>
    </source>
</evidence>
<evidence type="ECO:0000256" key="7">
    <source>
        <dbReference type="ARBA" id="ARBA00023160"/>
    </source>
</evidence>